<dbReference type="SFLD" id="SFLDG00358">
    <property type="entry name" value="Main_(cytGST)"/>
    <property type="match status" value="1"/>
</dbReference>
<dbReference type="Pfam" id="PF02798">
    <property type="entry name" value="GST_N"/>
    <property type="match status" value="1"/>
</dbReference>
<dbReference type="Gene3D" id="3.40.30.10">
    <property type="entry name" value="Glutaredoxin"/>
    <property type="match status" value="1"/>
</dbReference>
<protein>
    <submittedName>
        <fullName evidence="3">Glutathione S-transferase</fullName>
        <ecNumber evidence="3">2.5.1.18</ecNumber>
    </submittedName>
</protein>
<dbReference type="EC" id="2.5.1.18" evidence="3"/>
<keyword evidence="3" id="KW-0808">Transferase</keyword>
<evidence type="ECO:0000313" key="4">
    <source>
        <dbReference type="Proteomes" id="UP001228905"/>
    </source>
</evidence>
<comment type="caution">
    <text evidence="3">The sequence shown here is derived from an EMBL/GenBank/DDBJ whole genome shotgun (WGS) entry which is preliminary data.</text>
</comment>
<dbReference type="SUPFAM" id="SSF47616">
    <property type="entry name" value="GST C-terminal domain-like"/>
    <property type="match status" value="1"/>
</dbReference>
<evidence type="ECO:0000313" key="3">
    <source>
        <dbReference type="EMBL" id="MDQ0466614.1"/>
    </source>
</evidence>
<dbReference type="InterPro" id="IPR036249">
    <property type="entry name" value="Thioredoxin-like_sf"/>
</dbReference>
<dbReference type="PANTHER" id="PTHR44051:SF19">
    <property type="entry name" value="DISULFIDE-BOND OXIDOREDUCTASE YFCG"/>
    <property type="match status" value="1"/>
</dbReference>
<dbReference type="SFLD" id="SFLDG01150">
    <property type="entry name" value="Main.1:_Beta-like"/>
    <property type="match status" value="1"/>
</dbReference>
<name>A0ABU0IX82_9CAUL</name>
<dbReference type="SFLD" id="SFLDS00019">
    <property type="entry name" value="Glutathione_Transferase_(cytos"/>
    <property type="match status" value="1"/>
</dbReference>
<keyword evidence="4" id="KW-1185">Reference proteome</keyword>
<evidence type="ECO:0000259" key="1">
    <source>
        <dbReference type="PROSITE" id="PS50404"/>
    </source>
</evidence>
<dbReference type="PROSITE" id="PS50404">
    <property type="entry name" value="GST_NTER"/>
    <property type="match status" value="1"/>
</dbReference>
<dbReference type="PROSITE" id="PS50405">
    <property type="entry name" value="GST_CTER"/>
    <property type="match status" value="1"/>
</dbReference>
<gene>
    <name evidence="3" type="ORF">QO010_004410</name>
</gene>
<dbReference type="EMBL" id="JAUSVS010000013">
    <property type="protein sequence ID" value="MDQ0466614.1"/>
    <property type="molecule type" value="Genomic_DNA"/>
</dbReference>
<accession>A0ABU0IX82</accession>
<feature type="domain" description="GST N-terminal" evidence="1">
    <location>
        <begin position="1"/>
        <end position="81"/>
    </location>
</feature>
<dbReference type="Gene3D" id="1.20.1050.10">
    <property type="match status" value="1"/>
</dbReference>
<evidence type="ECO:0000259" key="2">
    <source>
        <dbReference type="PROSITE" id="PS50405"/>
    </source>
</evidence>
<dbReference type="RefSeq" id="WP_307352745.1">
    <property type="nucleotide sequence ID" value="NZ_JAUSVS010000013.1"/>
</dbReference>
<dbReference type="Proteomes" id="UP001228905">
    <property type="component" value="Unassembled WGS sequence"/>
</dbReference>
<reference evidence="3 4" key="1">
    <citation type="submission" date="2023-07" db="EMBL/GenBank/DDBJ databases">
        <title>Genomic Encyclopedia of Type Strains, Phase IV (KMG-IV): sequencing the most valuable type-strain genomes for metagenomic binning, comparative biology and taxonomic classification.</title>
        <authorList>
            <person name="Goeker M."/>
        </authorList>
    </citation>
    <scope>NUCLEOTIDE SEQUENCE [LARGE SCALE GENOMIC DNA]</scope>
    <source>
        <strain evidence="3 4">DSM 18695</strain>
    </source>
</reference>
<dbReference type="InterPro" id="IPR040079">
    <property type="entry name" value="Glutathione_S-Trfase"/>
</dbReference>
<dbReference type="Pfam" id="PF13410">
    <property type="entry name" value="GST_C_2"/>
    <property type="match status" value="1"/>
</dbReference>
<dbReference type="PANTHER" id="PTHR44051">
    <property type="entry name" value="GLUTATHIONE S-TRANSFERASE-RELATED"/>
    <property type="match status" value="1"/>
</dbReference>
<proteinExistence type="predicted"/>
<dbReference type="CDD" id="cd03047">
    <property type="entry name" value="GST_N_2"/>
    <property type="match status" value="1"/>
</dbReference>
<dbReference type="SUPFAM" id="SSF52833">
    <property type="entry name" value="Thioredoxin-like"/>
    <property type="match status" value="1"/>
</dbReference>
<dbReference type="GO" id="GO:0004364">
    <property type="term" value="F:glutathione transferase activity"/>
    <property type="evidence" value="ECO:0007669"/>
    <property type="project" value="UniProtKB-EC"/>
</dbReference>
<dbReference type="InterPro" id="IPR036282">
    <property type="entry name" value="Glutathione-S-Trfase_C_sf"/>
</dbReference>
<dbReference type="InterPro" id="IPR010987">
    <property type="entry name" value="Glutathione-S-Trfase_C-like"/>
</dbReference>
<organism evidence="3 4">
    <name type="scientific">Caulobacter ginsengisoli</name>
    <dbReference type="NCBI Taxonomy" id="400775"/>
    <lineage>
        <taxon>Bacteria</taxon>
        <taxon>Pseudomonadati</taxon>
        <taxon>Pseudomonadota</taxon>
        <taxon>Alphaproteobacteria</taxon>
        <taxon>Caulobacterales</taxon>
        <taxon>Caulobacteraceae</taxon>
        <taxon>Caulobacter</taxon>
    </lineage>
</organism>
<dbReference type="InterPro" id="IPR004045">
    <property type="entry name" value="Glutathione_S-Trfase_N"/>
</dbReference>
<sequence>MIRLLGKISSINVRKVAWTCAELGLPFEREDWGKGFASTQTPDFLALNPNAQVPVIIEGDRVLWESNTICRYLAAREGREDLLPAEPWARAQVERWMDWQATDLNMSWRYVFPALARGEPPNPDPVQIAEAAAKWNATMAILEDHLAAGGGYAVGGAFTLADIGLGLSANRWLRTPIEHPDLPAVLAYVERLRSRAGALFDVT</sequence>
<feature type="domain" description="GST C-terminal" evidence="2">
    <location>
        <begin position="86"/>
        <end position="203"/>
    </location>
</feature>